<dbReference type="Pfam" id="PF03646">
    <property type="entry name" value="FlaG"/>
    <property type="match status" value="1"/>
</dbReference>
<protein>
    <recommendedName>
        <fullName evidence="4">Flagellar protein FlaG</fullName>
    </recommendedName>
</protein>
<name>A0A0C4YGX0_9BURK</name>
<evidence type="ECO:0000256" key="1">
    <source>
        <dbReference type="SAM" id="MobiDB-lite"/>
    </source>
</evidence>
<dbReference type="KEGG" id="cbw:RR42_s0590"/>
<dbReference type="AlphaFoldDB" id="A0A0C4YGX0"/>
<proteinExistence type="predicted"/>
<dbReference type="RefSeq" id="WP_043353501.1">
    <property type="nucleotide sequence ID" value="NZ_CP010537.1"/>
</dbReference>
<feature type="region of interest" description="Disordered" evidence="1">
    <location>
        <begin position="1"/>
        <end position="56"/>
    </location>
</feature>
<sequence>MISSTEPLLPMPATLTVGPASSVGTTGAARSPADPGSGPAESKPADGAHAAGSTGLDGALKSLNEALEATPLEVRVSIDKATHRMVTSVVDKVSGETIRQFPTKEVLRIVRAIDKLQGLLIHQTA</sequence>
<dbReference type="Gene3D" id="3.30.160.170">
    <property type="entry name" value="FlaG-like"/>
    <property type="match status" value="1"/>
</dbReference>
<dbReference type="STRING" id="68895.RR42_s0590"/>
<dbReference type="OrthoDB" id="8565152at2"/>
<dbReference type="InterPro" id="IPR005186">
    <property type="entry name" value="FlaG"/>
</dbReference>
<organism evidence="2 3">
    <name type="scientific">Cupriavidus basilensis</name>
    <dbReference type="NCBI Taxonomy" id="68895"/>
    <lineage>
        <taxon>Bacteria</taxon>
        <taxon>Pseudomonadati</taxon>
        <taxon>Pseudomonadota</taxon>
        <taxon>Betaproteobacteria</taxon>
        <taxon>Burkholderiales</taxon>
        <taxon>Burkholderiaceae</taxon>
        <taxon>Cupriavidus</taxon>
    </lineage>
</organism>
<gene>
    <name evidence="2" type="ORF">RR42_s0590</name>
</gene>
<dbReference type="Proteomes" id="UP000031843">
    <property type="component" value="Chromosome secondary"/>
</dbReference>
<evidence type="ECO:0000313" key="2">
    <source>
        <dbReference type="EMBL" id="AJG22183.1"/>
    </source>
</evidence>
<evidence type="ECO:0000313" key="3">
    <source>
        <dbReference type="Proteomes" id="UP000031843"/>
    </source>
</evidence>
<evidence type="ECO:0008006" key="4">
    <source>
        <dbReference type="Google" id="ProtNLM"/>
    </source>
</evidence>
<accession>A0A0C4YGX0</accession>
<dbReference type="SUPFAM" id="SSF160214">
    <property type="entry name" value="FlaG-like"/>
    <property type="match status" value="1"/>
</dbReference>
<dbReference type="InterPro" id="IPR035924">
    <property type="entry name" value="FlaG-like_sf"/>
</dbReference>
<dbReference type="EMBL" id="CP010537">
    <property type="protein sequence ID" value="AJG22183.1"/>
    <property type="molecule type" value="Genomic_DNA"/>
</dbReference>
<keyword evidence="3" id="KW-1185">Reference proteome</keyword>
<reference evidence="2 3" key="1">
    <citation type="journal article" date="2015" name="Genome Announc.">
        <title>Complete Genome Sequence of Cupriavidus basilensis 4G11, Isolated from the Oak Ridge Field Research Center Site.</title>
        <authorList>
            <person name="Ray J."/>
            <person name="Waters R.J."/>
            <person name="Skerker J.M."/>
            <person name="Kuehl J.V."/>
            <person name="Price M.N."/>
            <person name="Huang J."/>
            <person name="Chakraborty R."/>
            <person name="Arkin A.P."/>
            <person name="Deutschbauer A."/>
        </authorList>
    </citation>
    <scope>NUCLEOTIDE SEQUENCE [LARGE SCALE GENOMIC DNA]</scope>
    <source>
        <strain evidence="2">4G11</strain>
    </source>
</reference>